<proteinExistence type="predicted"/>
<dbReference type="KEGG" id="taer:GT409_03680"/>
<dbReference type="EMBL" id="CP047593">
    <property type="protein sequence ID" value="QHI68585.1"/>
    <property type="molecule type" value="Genomic_DNA"/>
</dbReference>
<sequence length="751" mass="83394">MGKIATKFERGQLIILLVTLTGYFSSMAAGINPTNMPLASWVDLDQFTGAPESSAITRTDYRQLVYELQQQRQQAAVEQSQAFGALKESDVLVYEQVAAPRNNEWHKVALSLIHWDRTVVSATAGVAMQDESVQVESVESNVTVFAFSPLKDATYRGSYLEVVLDESDLFEEVSSSEQQISEIYLDGGDGQGAQSVNLGQPIVLSYESTGEKTLSIKATLAGGTVLYAESALDVIALSTPLPTQTVRVQADDPYSDFQGNLYVYKSGSHTGLNCPVFVVEGFDMNNDMDWDVLYNILNKESLVETLRAYGRDLVVLDFDDATADIFGNAYLAIEAIQYINSSRRSSSDKFTVIGASMGGLVTRRALAAMDKYPYSYGYSDVNTWISFDSPQTGANIPLGVQNYFDFFGGFAGSYSQLAVAREYRDKIDSVAAQQMLLCHYRCTDSLAGESPYYSESFWNSMNSYGYPTSCKTIAISNGSGYGTKQPFYPGQQVIQWHYDDGVTLEIGSRIYALYRSDSTALTDFYGRFDPWDLFDLVDETVYERNFYPYGLDNASGGTRSTFQDLFDELPYKSSDDWCNYGNHCFIPTCSSLGIPISKIEQTIHGNSSVLSLSPFDEVHYASTNEKHIDVNSNNKRWFLRAILEGYDTDRDGFDDYQEHYLGTAYNNALSKLTLSTGLSVPSQNSVAVSWLAYPNTKNYVYRAETLNGPWQLVNTITASSSKTITRTYAISDELSCAFFNVTAKPVDPIQD</sequence>
<keyword evidence="2" id="KW-1185">Reference proteome</keyword>
<dbReference type="RefSeq" id="WP_160627047.1">
    <property type="nucleotide sequence ID" value="NZ_CP047593.1"/>
</dbReference>
<dbReference type="SUPFAM" id="SSF53474">
    <property type="entry name" value="alpha/beta-Hydrolases"/>
    <property type="match status" value="1"/>
</dbReference>
<dbReference type="AlphaFoldDB" id="A0A6P1MBW2"/>
<reference evidence="1 2" key="1">
    <citation type="submission" date="2020-01" db="EMBL/GenBank/DDBJ databases">
        <title>Ponticoccus aerotolerans gen. nov., sp. nov., an anaerobic bacterium and proposal of Ponticoccusceae fam. nov., Ponticoccusles ord. nov. and Ponticoccuse classis nov. in the phylum Kiritimatiellaeota.</title>
        <authorList>
            <person name="Zhou L.Y."/>
            <person name="Du Z.J."/>
        </authorList>
    </citation>
    <scope>NUCLEOTIDE SEQUENCE [LARGE SCALE GENOMIC DNA]</scope>
    <source>
        <strain evidence="1 2">S-5007</strain>
    </source>
</reference>
<protein>
    <recommendedName>
        <fullName evidence="3">DUF676 domain-containing protein</fullName>
    </recommendedName>
</protein>
<name>A0A6P1MBW2_9BACT</name>
<evidence type="ECO:0000313" key="1">
    <source>
        <dbReference type="EMBL" id="QHI68585.1"/>
    </source>
</evidence>
<dbReference type="Proteomes" id="UP000464954">
    <property type="component" value="Chromosome"/>
</dbReference>
<organism evidence="1 2">
    <name type="scientific">Tichowtungia aerotolerans</name>
    <dbReference type="NCBI Taxonomy" id="2697043"/>
    <lineage>
        <taxon>Bacteria</taxon>
        <taxon>Pseudomonadati</taxon>
        <taxon>Kiritimatiellota</taxon>
        <taxon>Tichowtungiia</taxon>
        <taxon>Tichowtungiales</taxon>
        <taxon>Tichowtungiaceae</taxon>
        <taxon>Tichowtungia</taxon>
    </lineage>
</organism>
<accession>A0A6P1MBW2</accession>
<gene>
    <name evidence="1" type="ORF">GT409_03680</name>
</gene>
<dbReference type="Gene3D" id="3.40.50.1820">
    <property type="entry name" value="alpha/beta hydrolase"/>
    <property type="match status" value="1"/>
</dbReference>
<dbReference type="Pfam" id="PF02089">
    <property type="entry name" value="Palm_thioest"/>
    <property type="match status" value="1"/>
</dbReference>
<evidence type="ECO:0000313" key="2">
    <source>
        <dbReference type="Proteomes" id="UP000464954"/>
    </source>
</evidence>
<dbReference type="InterPro" id="IPR029058">
    <property type="entry name" value="AB_hydrolase_fold"/>
</dbReference>
<evidence type="ECO:0008006" key="3">
    <source>
        <dbReference type="Google" id="ProtNLM"/>
    </source>
</evidence>